<dbReference type="EMBL" id="CALZ01000138">
    <property type="protein sequence ID" value="CCK84406.1"/>
    <property type="molecule type" value="Genomic_DNA"/>
</dbReference>
<evidence type="ECO:0000256" key="1">
    <source>
        <dbReference type="SAM" id="Phobius"/>
    </source>
</evidence>
<keyword evidence="1" id="KW-0812">Transmembrane</keyword>
<comment type="caution">
    <text evidence="2">The sequence shown here is derived from an EMBL/GenBank/DDBJ whole genome shotgun (WGS) entry which is preliminary data.</text>
</comment>
<reference evidence="2 3" key="1">
    <citation type="submission" date="2012-08" db="EMBL/GenBank/DDBJ databases">
        <title>Draft Genome Sequences of Lactobacillus equicursoris CIP 110162T, isolated from thoroughbred racehorse feces and Lactobacillus sp. CRBIP 24.137 isolated from urine of human.</title>
        <authorList>
            <person name="Cousin S."/>
            <person name="Loux V."/>
            <person name="Ma L."/>
            <person name="Creno S."/>
            <person name="Clermont D."/>
            <person name="Bizet C."/>
            <person name="Bouchier C."/>
        </authorList>
    </citation>
    <scope>NUCLEOTIDE SEQUENCE [LARGE SCALE GENOMIC DNA]</scope>
    <source>
        <strain evidence="2 3">66c</strain>
    </source>
</reference>
<accession>K0NV01</accession>
<keyword evidence="1" id="KW-1133">Transmembrane helix</keyword>
<protein>
    <submittedName>
        <fullName evidence="2">Uncharacterized protein</fullName>
    </submittedName>
</protein>
<organism evidence="2 3">
    <name type="scientific">Lactobacillus equicursoris 66c</name>
    <dbReference type="NCBI Taxonomy" id="872326"/>
    <lineage>
        <taxon>Bacteria</taxon>
        <taxon>Bacillati</taxon>
        <taxon>Bacillota</taxon>
        <taxon>Bacilli</taxon>
        <taxon>Lactobacillales</taxon>
        <taxon>Lactobacillaceae</taxon>
        <taxon>Lactobacillus</taxon>
    </lineage>
</organism>
<proteinExistence type="predicted"/>
<evidence type="ECO:0000313" key="3">
    <source>
        <dbReference type="Proteomes" id="UP000009325"/>
    </source>
</evidence>
<gene>
    <name evidence="2" type="ORF">BN146_09290</name>
</gene>
<dbReference type="Proteomes" id="UP000009325">
    <property type="component" value="Unassembled WGS sequence"/>
</dbReference>
<evidence type="ECO:0000313" key="2">
    <source>
        <dbReference type="EMBL" id="CCK84406.1"/>
    </source>
</evidence>
<keyword evidence="1" id="KW-0472">Membrane</keyword>
<sequence>MKKTKKLSKKQISYLILAVYGILIIILGRFNSRMQPYYALTVIAALLIAVIEMALSLIFKKKVKEARTYRTVAQAALLVAIVTLIAVMTTAI</sequence>
<feature type="transmembrane region" description="Helical" evidence="1">
    <location>
        <begin position="71"/>
        <end position="91"/>
    </location>
</feature>
<dbReference type="RefSeq" id="WP_009558532.1">
    <property type="nucleotide sequence ID" value="NZ_CALZ01000138.1"/>
</dbReference>
<dbReference type="AlphaFoldDB" id="K0NV01"/>
<name>K0NV01_9LACO</name>
<feature type="transmembrane region" description="Helical" evidence="1">
    <location>
        <begin position="12"/>
        <end position="31"/>
    </location>
</feature>
<feature type="transmembrane region" description="Helical" evidence="1">
    <location>
        <begin position="37"/>
        <end position="59"/>
    </location>
</feature>